<feature type="compositionally biased region" description="Polar residues" evidence="1">
    <location>
        <begin position="8"/>
        <end position="20"/>
    </location>
</feature>
<keyword evidence="3" id="KW-1185">Reference proteome</keyword>
<sequence>MARRSPPRRTQNLGLSSSESIADPVKAPDHKPRSKNIPPPITVPNPATKISDRKSPNSHVFTPFRYLTTKRNRRMSTASMDAVDGTAASQPNTVMGSPTASMQSSQMPTQSPPRRDPRLATQDWRNQEESEVLARGKPRRMRPGVVFDVAEDPLEETKRSRPARIKKAPPVETVTDSSDA</sequence>
<protein>
    <submittedName>
        <fullName evidence="2">Uncharacterized protein</fullName>
    </submittedName>
</protein>
<feature type="compositionally biased region" description="Basic and acidic residues" evidence="1">
    <location>
        <begin position="125"/>
        <end position="134"/>
    </location>
</feature>
<evidence type="ECO:0000313" key="2">
    <source>
        <dbReference type="EMBL" id="KAJ7740675.1"/>
    </source>
</evidence>
<name>A0AAD7N039_9AGAR</name>
<reference evidence="2" key="1">
    <citation type="submission" date="2023-03" db="EMBL/GenBank/DDBJ databases">
        <title>Massive genome expansion in bonnet fungi (Mycena s.s.) driven by repeated elements and novel gene families across ecological guilds.</title>
        <authorList>
            <consortium name="Lawrence Berkeley National Laboratory"/>
            <person name="Harder C.B."/>
            <person name="Miyauchi S."/>
            <person name="Viragh M."/>
            <person name="Kuo A."/>
            <person name="Thoen E."/>
            <person name="Andreopoulos B."/>
            <person name="Lu D."/>
            <person name="Skrede I."/>
            <person name="Drula E."/>
            <person name="Henrissat B."/>
            <person name="Morin E."/>
            <person name="Kohler A."/>
            <person name="Barry K."/>
            <person name="LaButti K."/>
            <person name="Morin E."/>
            <person name="Salamov A."/>
            <person name="Lipzen A."/>
            <person name="Mereny Z."/>
            <person name="Hegedus B."/>
            <person name="Baldrian P."/>
            <person name="Stursova M."/>
            <person name="Weitz H."/>
            <person name="Taylor A."/>
            <person name="Grigoriev I.V."/>
            <person name="Nagy L.G."/>
            <person name="Martin F."/>
            <person name="Kauserud H."/>
        </authorList>
    </citation>
    <scope>NUCLEOTIDE SEQUENCE</scope>
    <source>
        <strain evidence="2">CBHHK188m</strain>
    </source>
</reference>
<dbReference type="AlphaFoldDB" id="A0AAD7N039"/>
<feature type="compositionally biased region" description="Polar residues" evidence="1">
    <location>
        <begin position="87"/>
        <end position="100"/>
    </location>
</feature>
<dbReference type="Proteomes" id="UP001215280">
    <property type="component" value="Unassembled WGS sequence"/>
</dbReference>
<evidence type="ECO:0000313" key="3">
    <source>
        <dbReference type="Proteomes" id="UP001215280"/>
    </source>
</evidence>
<dbReference type="EMBL" id="JARJLG010000126">
    <property type="protein sequence ID" value="KAJ7740675.1"/>
    <property type="molecule type" value="Genomic_DNA"/>
</dbReference>
<accession>A0AAD7N039</accession>
<feature type="region of interest" description="Disordered" evidence="1">
    <location>
        <begin position="1"/>
        <end position="180"/>
    </location>
</feature>
<comment type="caution">
    <text evidence="2">The sequence shown here is derived from an EMBL/GenBank/DDBJ whole genome shotgun (WGS) entry which is preliminary data.</text>
</comment>
<gene>
    <name evidence="2" type="ORF">DFH07DRAFT_751419</name>
</gene>
<proteinExistence type="predicted"/>
<organism evidence="2 3">
    <name type="scientific">Mycena maculata</name>
    <dbReference type="NCBI Taxonomy" id="230809"/>
    <lineage>
        <taxon>Eukaryota</taxon>
        <taxon>Fungi</taxon>
        <taxon>Dikarya</taxon>
        <taxon>Basidiomycota</taxon>
        <taxon>Agaricomycotina</taxon>
        <taxon>Agaricomycetes</taxon>
        <taxon>Agaricomycetidae</taxon>
        <taxon>Agaricales</taxon>
        <taxon>Marasmiineae</taxon>
        <taxon>Mycenaceae</taxon>
        <taxon>Mycena</taxon>
    </lineage>
</organism>
<evidence type="ECO:0000256" key="1">
    <source>
        <dbReference type="SAM" id="MobiDB-lite"/>
    </source>
</evidence>